<reference evidence="4" key="1">
    <citation type="submission" date="2017-02" db="UniProtKB">
        <authorList>
            <consortium name="WormBaseParasite"/>
        </authorList>
    </citation>
    <scope>IDENTIFICATION</scope>
</reference>
<protein>
    <submittedName>
        <fullName evidence="4">Expressed conserved protein</fullName>
    </submittedName>
</protein>
<proteinExistence type="predicted"/>
<dbReference type="Proteomes" id="UP000278807">
    <property type="component" value="Unassembled WGS sequence"/>
</dbReference>
<evidence type="ECO:0000313" key="3">
    <source>
        <dbReference type="Proteomes" id="UP000278807"/>
    </source>
</evidence>
<keyword evidence="3" id="KW-1185">Reference proteome</keyword>
<dbReference type="WBParaSite" id="HNAJ_0001223801-mRNA-1">
    <property type="protein sequence ID" value="HNAJ_0001223801-mRNA-1"/>
    <property type="gene ID" value="HNAJ_0001223801"/>
</dbReference>
<evidence type="ECO:0000256" key="1">
    <source>
        <dbReference type="SAM" id="MobiDB-lite"/>
    </source>
</evidence>
<sequence>MSCCSIELYSDWLPKVSVISKRAVAALSNVVPRISDTCDPSAQAHSTPPNLTVTPPGMTLSNSPPSPEAMSDSPTDLHYSETDEPPIEYDPFDHVQRASSTILPMFMPPFPSKLQIRSMDEDEDLAVIDQVNRRLALGQLDPPLPWIQVPPGGIVGYPTSSAEQYPEVFTDPSFLHHQAHHQQHEAIPEPSISQPSGQYFFSMETGGMVETSPQFTLASE</sequence>
<gene>
    <name evidence="2" type="ORF">HNAJ_LOCUS12225</name>
</gene>
<feature type="region of interest" description="Disordered" evidence="1">
    <location>
        <begin position="37"/>
        <end position="83"/>
    </location>
</feature>
<dbReference type="EMBL" id="UZAE01014122">
    <property type="protein sequence ID" value="VDO12499.1"/>
    <property type="molecule type" value="Genomic_DNA"/>
</dbReference>
<evidence type="ECO:0000313" key="4">
    <source>
        <dbReference type="WBParaSite" id="HNAJ_0001223801-mRNA-1"/>
    </source>
</evidence>
<feature type="compositionally biased region" description="Polar residues" evidence="1">
    <location>
        <begin position="38"/>
        <end position="63"/>
    </location>
</feature>
<evidence type="ECO:0000313" key="2">
    <source>
        <dbReference type="EMBL" id="VDO12499.1"/>
    </source>
</evidence>
<organism evidence="4">
    <name type="scientific">Rodentolepis nana</name>
    <name type="common">Dwarf tapeworm</name>
    <name type="synonym">Hymenolepis nana</name>
    <dbReference type="NCBI Taxonomy" id="102285"/>
    <lineage>
        <taxon>Eukaryota</taxon>
        <taxon>Metazoa</taxon>
        <taxon>Spiralia</taxon>
        <taxon>Lophotrochozoa</taxon>
        <taxon>Platyhelminthes</taxon>
        <taxon>Cestoda</taxon>
        <taxon>Eucestoda</taxon>
        <taxon>Cyclophyllidea</taxon>
        <taxon>Hymenolepididae</taxon>
        <taxon>Rodentolepis</taxon>
    </lineage>
</organism>
<dbReference type="OrthoDB" id="6280936at2759"/>
<name>A0A0R3TWK2_RODNA</name>
<accession>A0A0R3TWK2</accession>
<dbReference type="AlphaFoldDB" id="A0A0R3TWK2"/>
<reference evidence="2 3" key="2">
    <citation type="submission" date="2018-11" db="EMBL/GenBank/DDBJ databases">
        <authorList>
            <consortium name="Pathogen Informatics"/>
        </authorList>
    </citation>
    <scope>NUCLEOTIDE SEQUENCE [LARGE SCALE GENOMIC DNA]</scope>
</reference>